<keyword evidence="5" id="KW-1185">Reference proteome</keyword>
<dbReference type="SMART" id="SM01219">
    <property type="entry name" value="Frataxin_Cyay"/>
    <property type="match status" value="1"/>
</dbReference>
<dbReference type="NCBIfam" id="TIGR03421">
    <property type="entry name" value="FeS_CyaY"/>
    <property type="match status" value="1"/>
</dbReference>
<dbReference type="GO" id="GO:0008198">
    <property type="term" value="F:ferrous iron binding"/>
    <property type="evidence" value="ECO:0007669"/>
    <property type="project" value="TreeGrafter"/>
</dbReference>
<keyword evidence="2" id="KW-0813">Transport</keyword>
<sequence>MASRFSLKLLRRKGLIGLPMKSSQPLVGPSKSLYSLASTVQNSLSSISHNNFSSRSLNLNDDSPGTAAIDYRSLLQEDEYHKLADSTIQDLLEKLENQVLTLKLGSLGTYVLNKQTPNRQLWLSSPVSGPSRFDWDHNAQAWIYRRTRANLVEVLESELEKLCVIIIKYRSIL</sequence>
<organism evidence="4 5">
    <name type="scientific">Dillenia turbinata</name>
    <dbReference type="NCBI Taxonomy" id="194707"/>
    <lineage>
        <taxon>Eukaryota</taxon>
        <taxon>Viridiplantae</taxon>
        <taxon>Streptophyta</taxon>
        <taxon>Embryophyta</taxon>
        <taxon>Tracheophyta</taxon>
        <taxon>Spermatophyta</taxon>
        <taxon>Magnoliopsida</taxon>
        <taxon>eudicotyledons</taxon>
        <taxon>Gunneridae</taxon>
        <taxon>Pentapetalae</taxon>
        <taxon>Dilleniales</taxon>
        <taxon>Dilleniaceae</taxon>
        <taxon>Dillenia</taxon>
    </lineage>
</organism>
<dbReference type="GO" id="GO:0016226">
    <property type="term" value="P:iron-sulfur cluster assembly"/>
    <property type="evidence" value="ECO:0007669"/>
    <property type="project" value="InterPro"/>
</dbReference>
<dbReference type="EMBL" id="JBAMMX010000022">
    <property type="protein sequence ID" value="KAK6918941.1"/>
    <property type="molecule type" value="Genomic_DNA"/>
</dbReference>
<dbReference type="Gene3D" id="3.30.920.10">
    <property type="entry name" value="Frataxin/CyaY"/>
    <property type="match status" value="1"/>
</dbReference>
<evidence type="ECO:0000313" key="4">
    <source>
        <dbReference type="EMBL" id="KAK6918941.1"/>
    </source>
</evidence>
<name>A0AAN8UWI8_9MAGN</name>
<evidence type="ECO:0000256" key="3">
    <source>
        <dbReference type="ARBA" id="ARBA00023004"/>
    </source>
</evidence>
<keyword evidence="2" id="KW-0410">Iron transport</keyword>
<dbReference type="GO" id="GO:0051537">
    <property type="term" value="F:2 iron, 2 sulfur cluster binding"/>
    <property type="evidence" value="ECO:0007669"/>
    <property type="project" value="TreeGrafter"/>
</dbReference>
<dbReference type="InterPro" id="IPR002908">
    <property type="entry name" value="Frataxin/CyaY"/>
</dbReference>
<dbReference type="PANTHER" id="PTHR16821">
    <property type="entry name" value="FRATAXIN"/>
    <property type="match status" value="1"/>
</dbReference>
<comment type="caution">
    <text evidence="4">The sequence shown here is derived from an EMBL/GenBank/DDBJ whole genome shotgun (WGS) entry which is preliminary data.</text>
</comment>
<dbReference type="InterPro" id="IPR020895">
    <property type="entry name" value="Frataxin_CS"/>
</dbReference>
<dbReference type="SUPFAM" id="SSF55387">
    <property type="entry name" value="Frataxin/Nqo15-like"/>
    <property type="match status" value="1"/>
</dbReference>
<evidence type="ECO:0000256" key="1">
    <source>
        <dbReference type="ARBA" id="ARBA00008183"/>
    </source>
</evidence>
<gene>
    <name evidence="4" type="ORF">RJ641_017363</name>
</gene>
<reference evidence="4 5" key="1">
    <citation type="submission" date="2023-12" db="EMBL/GenBank/DDBJ databases">
        <title>A high-quality genome assembly for Dillenia turbinata (Dilleniales).</title>
        <authorList>
            <person name="Chanderbali A."/>
        </authorList>
    </citation>
    <scope>NUCLEOTIDE SEQUENCE [LARGE SCALE GENOMIC DNA]</scope>
    <source>
        <strain evidence="4">LSX21</strain>
        <tissue evidence="4">Leaf</tissue>
    </source>
</reference>
<dbReference type="GO" id="GO:0006879">
    <property type="term" value="P:intracellular iron ion homeostasis"/>
    <property type="evidence" value="ECO:0007669"/>
    <property type="project" value="TreeGrafter"/>
</dbReference>
<dbReference type="GO" id="GO:0008199">
    <property type="term" value="F:ferric iron binding"/>
    <property type="evidence" value="ECO:0007669"/>
    <property type="project" value="InterPro"/>
</dbReference>
<dbReference type="GO" id="GO:0005739">
    <property type="term" value="C:mitochondrion"/>
    <property type="evidence" value="ECO:0007669"/>
    <property type="project" value="TreeGrafter"/>
</dbReference>
<dbReference type="Proteomes" id="UP001370490">
    <property type="component" value="Unassembled WGS sequence"/>
</dbReference>
<dbReference type="GO" id="GO:0004322">
    <property type="term" value="F:ferroxidase activity"/>
    <property type="evidence" value="ECO:0007669"/>
    <property type="project" value="TreeGrafter"/>
</dbReference>
<dbReference type="PANTHER" id="PTHR16821:SF2">
    <property type="entry name" value="FRATAXIN, MITOCHONDRIAL"/>
    <property type="match status" value="1"/>
</dbReference>
<accession>A0AAN8UWI8</accession>
<dbReference type="InterPro" id="IPR036524">
    <property type="entry name" value="Frataxin/CyaY_sf"/>
</dbReference>
<dbReference type="GO" id="GO:0006826">
    <property type="term" value="P:iron ion transport"/>
    <property type="evidence" value="ECO:0007669"/>
    <property type="project" value="UniProtKB-KW"/>
</dbReference>
<protein>
    <submittedName>
        <fullName evidence="4">Frataxin/CyaY</fullName>
    </submittedName>
</protein>
<dbReference type="PROSITE" id="PS50810">
    <property type="entry name" value="FRATAXIN_2"/>
    <property type="match status" value="1"/>
</dbReference>
<evidence type="ECO:0000313" key="5">
    <source>
        <dbReference type="Proteomes" id="UP001370490"/>
    </source>
</evidence>
<dbReference type="Pfam" id="PF01491">
    <property type="entry name" value="Frataxin_Cyay"/>
    <property type="match status" value="1"/>
</dbReference>
<keyword evidence="3" id="KW-0408">Iron</keyword>
<keyword evidence="2" id="KW-0406">Ion transport</keyword>
<comment type="similarity">
    <text evidence="1">Belongs to the frataxin family.</text>
</comment>
<dbReference type="PROSITE" id="PS01344">
    <property type="entry name" value="FRATAXIN_1"/>
    <property type="match status" value="1"/>
</dbReference>
<dbReference type="GO" id="GO:0034986">
    <property type="term" value="F:iron chaperone activity"/>
    <property type="evidence" value="ECO:0007669"/>
    <property type="project" value="TreeGrafter"/>
</dbReference>
<dbReference type="AlphaFoldDB" id="A0AAN8UWI8"/>
<evidence type="ECO:0000256" key="2">
    <source>
        <dbReference type="ARBA" id="ARBA00022496"/>
    </source>
</evidence>
<proteinExistence type="inferred from homology"/>